<organism evidence="1 2">
    <name type="scientific">Panicum virgatum</name>
    <name type="common">Blackwell switchgrass</name>
    <dbReference type="NCBI Taxonomy" id="38727"/>
    <lineage>
        <taxon>Eukaryota</taxon>
        <taxon>Viridiplantae</taxon>
        <taxon>Streptophyta</taxon>
        <taxon>Embryophyta</taxon>
        <taxon>Tracheophyta</taxon>
        <taxon>Spermatophyta</taxon>
        <taxon>Magnoliopsida</taxon>
        <taxon>Liliopsida</taxon>
        <taxon>Poales</taxon>
        <taxon>Poaceae</taxon>
        <taxon>PACMAD clade</taxon>
        <taxon>Panicoideae</taxon>
        <taxon>Panicodae</taxon>
        <taxon>Paniceae</taxon>
        <taxon>Panicinae</taxon>
        <taxon>Panicum</taxon>
        <taxon>Panicum sect. Hiantes</taxon>
    </lineage>
</organism>
<proteinExistence type="predicted"/>
<reference evidence="1" key="1">
    <citation type="submission" date="2020-05" db="EMBL/GenBank/DDBJ databases">
        <title>WGS assembly of Panicum virgatum.</title>
        <authorList>
            <person name="Lovell J.T."/>
            <person name="Jenkins J."/>
            <person name="Shu S."/>
            <person name="Juenger T.E."/>
            <person name="Schmutz J."/>
        </authorList>
    </citation>
    <scope>NUCLEOTIDE SEQUENCE</scope>
    <source>
        <strain evidence="1">AP13</strain>
    </source>
</reference>
<comment type="caution">
    <text evidence="1">The sequence shown here is derived from an EMBL/GenBank/DDBJ whole genome shotgun (WGS) entry which is preliminary data.</text>
</comment>
<gene>
    <name evidence="1" type="ORF">PVAP13_1NG413919</name>
</gene>
<protein>
    <submittedName>
        <fullName evidence="1">Uncharacterized protein</fullName>
    </submittedName>
</protein>
<dbReference type="EMBL" id="CM029038">
    <property type="protein sequence ID" value="KAG2653937.1"/>
    <property type="molecule type" value="Genomic_DNA"/>
</dbReference>
<sequence length="250" mass="26828">MLDCAAGAGMWDGDEVVAVDALGRCRWPPARQGAADQRPRVPGARSIGGSLFAALAPDVAACGGRSRTGRARRRHLSCLVGGRRRHQRQELAVAPARRRSRPPPCAAPRRHVLRHADRFVLPLLRGDLFHFHTRDGYRNDSDGMYLADAAADHGMDQDIRVCNPDGMYLADAAADHGMDQDIRVCNPATGRSQAVSLPDPSPAAGVHDSGEYVLLIGDGLTCTGALLSCHSNAAAYLQVQTFSPQHHCSD</sequence>
<name>A0A8T0X529_PANVG</name>
<dbReference type="AlphaFoldDB" id="A0A8T0X529"/>
<evidence type="ECO:0000313" key="1">
    <source>
        <dbReference type="EMBL" id="KAG2653937.1"/>
    </source>
</evidence>
<dbReference type="Proteomes" id="UP000823388">
    <property type="component" value="Chromosome 1N"/>
</dbReference>
<evidence type="ECO:0000313" key="2">
    <source>
        <dbReference type="Proteomes" id="UP000823388"/>
    </source>
</evidence>
<keyword evidence="2" id="KW-1185">Reference proteome</keyword>
<accession>A0A8T0X529</accession>